<evidence type="ECO:0000256" key="5">
    <source>
        <dbReference type="ARBA" id="ARBA00023065"/>
    </source>
</evidence>
<keyword evidence="5" id="KW-0406">Ion transport</keyword>
<evidence type="ECO:0000256" key="4">
    <source>
        <dbReference type="ARBA" id="ARBA00022989"/>
    </source>
</evidence>
<keyword evidence="2" id="KW-0813">Transport</keyword>
<dbReference type="PANTHER" id="PTHR11003">
    <property type="entry name" value="POTASSIUM CHANNEL, SUBFAMILY K"/>
    <property type="match status" value="1"/>
</dbReference>
<feature type="domain" description="Potassium channel" evidence="9">
    <location>
        <begin position="36"/>
        <end position="107"/>
    </location>
</feature>
<accession>A0A915KL05</accession>
<evidence type="ECO:0000256" key="8">
    <source>
        <dbReference type="SAM" id="Phobius"/>
    </source>
</evidence>
<dbReference type="GO" id="GO:0015271">
    <property type="term" value="F:outward rectifier potassium channel activity"/>
    <property type="evidence" value="ECO:0007669"/>
    <property type="project" value="TreeGrafter"/>
</dbReference>
<dbReference type="Gene3D" id="1.10.287.70">
    <property type="match status" value="1"/>
</dbReference>
<dbReference type="Pfam" id="PF07885">
    <property type="entry name" value="Ion_trans_2"/>
    <property type="match status" value="1"/>
</dbReference>
<dbReference type="InterPro" id="IPR003280">
    <property type="entry name" value="2pore_dom_K_chnl"/>
</dbReference>
<protein>
    <submittedName>
        <fullName evidence="11">Potassium channel domain-containing protein</fullName>
    </submittedName>
</protein>
<keyword evidence="10" id="KW-1185">Reference proteome</keyword>
<dbReference type="InterPro" id="IPR013099">
    <property type="entry name" value="K_chnl_dom"/>
</dbReference>
<evidence type="ECO:0000256" key="7">
    <source>
        <dbReference type="ARBA" id="ARBA00023303"/>
    </source>
</evidence>
<evidence type="ECO:0000256" key="3">
    <source>
        <dbReference type="ARBA" id="ARBA00022692"/>
    </source>
</evidence>
<evidence type="ECO:0000256" key="6">
    <source>
        <dbReference type="ARBA" id="ARBA00023136"/>
    </source>
</evidence>
<feature type="transmembrane region" description="Helical" evidence="8">
    <location>
        <begin position="25"/>
        <end position="49"/>
    </location>
</feature>
<sequence>MGFYGPDQAQQAQAQSDSEARNMDILSLPLSFVCLMTIAWVVLAAALFLLWENGWSYFNSFYFTVVSFSTVGLGDMTPDYTRTTVLLSIIFMLAGVALLSAFFSLLREQTDSLFDQLESDVDKQYLSGQLMADRALPMSTESNEIDAEIKNLLTKMPWSAKILYWLSSEKRKKNLAKRWSKKANRRPIGTQTEEKYLGSSGFGRMGGNRRASDGEALINNRKSKCDVDSLVDMCDYDI</sequence>
<dbReference type="PANTHER" id="PTHR11003:SF345">
    <property type="entry name" value="TWIK FAMILY OF POTASSIUM CHANNELS PROTEIN 18"/>
    <property type="match status" value="1"/>
</dbReference>
<keyword evidence="4 8" id="KW-1133">Transmembrane helix</keyword>
<comment type="subcellular location">
    <subcellularLocation>
        <location evidence="1">Membrane</location>
        <topology evidence="1">Multi-pass membrane protein</topology>
    </subcellularLocation>
</comment>
<proteinExistence type="predicted"/>
<dbReference type="AlphaFoldDB" id="A0A915KL05"/>
<dbReference type="GO" id="GO:0030322">
    <property type="term" value="P:stabilization of membrane potential"/>
    <property type="evidence" value="ECO:0007669"/>
    <property type="project" value="TreeGrafter"/>
</dbReference>
<dbReference type="GO" id="GO:0005886">
    <property type="term" value="C:plasma membrane"/>
    <property type="evidence" value="ECO:0007669"/>
    <property type="project" value="TreeGrafter"/>
</dbReference>
<feature type="transmembrane region" description="Helical" evidence="8">
    <location>
        <begin position="55"/>
        <end position="73"/>
    </location>
</feature>
<feature type="transmembrane region" description="Helical" evidence="8">
    <location>
        <begin position="85"/>
        <end position="106"/>
    </location>
</feature>
<evidence type="ECO:0000256" key="2">
    <source>
        <dbReference type="ARBA" id="ARBA00022448"/>
    </source>
</evidence>
<keyword evidence="7" id="KW-0407">Ion channel</keyword>
<keyword evidence="6 8" id="KW-0472">Membrane</keyword>
<organism evidence="10 11">
    <name type="scientific">Romanomermis culicivorax</name>
    <name type="common">Nematode worm</name>
    <dbReference type="NCBI Taxonomy" id="13658"/>
    <lineage>
        <taxon>Eukaryota</taxon>
        <taxon>Metazoa</taxon>
        <taxon>Ecdysozoa</taxon>
        <taxon>Nematoda</taxon>
        <taxon>Enoplea</taxon>
        <taxon>Dorylaimia</taxon>
        <taxon>Mermithida</taxon>
        <taxon>Mermithoidea</taxon>
        <taxon>Mermithidae</taxon>
        <taxon>Romanomermis</taxon>
    </lineage>
</organism>
<reference evidence="11" key="1">
    <citation type="submission" date="2022-11" db="UniProtKB">
        <authorList>
            <consortium name="WormBaseParasite"/>
        </authorList>
    </citation>
    <scope>IDENTIFICATION</scope>
</reference>
<evidence type="ECO:0000256" key="1">
    <source>
        <dbReference type="ARBA" id="ARBA00004141"/>
    </source>
</evidence>
<evidence type="ECO:0000259" key="9">
    <source>
        <dbReference type="Pfam" id="PF07885"/>
    </source>
</evidence>
<name>A0A915KL05_ROMCU</name>
<dbReference type="WBParaSite" id="nRc.2.0.1.t38713-RA">
    <property type="protein sequence ID" value="nRc.2.0.1.t38713-RA"/>
    <property type="gene ID" value="nRc.2.0.1.g38713"/>
</dbReference>
<dbReference type="OMA" id="LLWENGW"/>
<dbReference type="Proteomes" id="UP000887565">
    <property type="component" value="Unplaced"/>
</dbReference>
<evidence type="ECO:0000313" key="10">
    <source>
        <dbReference type="Proteomes" id="UP000887565"/>
    </source>
</evidence>
<keyword evidence="3 8" id="KW-0812">Transmembrane</keyword>
<evidence type="ECO:0000313" key="11">
    <source>
        <dbReference type="WBParaSite" id="nRc.2.0.1.t38713-RA"/>
    </source>
</evidence>
<dbReference type="SUPFAM" id="SSF81324">
    <property type="entry name" value="Voltage-gated potassium channels"/>
    <property type="match status" value="1"/>
</dbReference>
<dbReference type="GO" id="GO:0022841">
    <property type="term" value="F:potassium ion leak channel activity"/>
    <property type="evidence" value="ECO:0007669"/>
    <property type="project" value="TreeGrafter"/>
</dbReference>